<keyword evidence="3" id="KW-0012">Acyltransferase</keyword>
<dbReference type="PIRSF" id="PIRSF000428">
    <property type="entry name" value="P_Ac_trans"/>
    <property type="match status" value="1"/>
</dbReference>
<dbReference type="STRING" id="679200.HMPREF9333_01809"/>
<name>G5GJR9_9FIRM</name>
<organism evidence="5 6">
    <name type="scientific">Johnsonella ignava ATCC 51276</name>
    <dbReference type="NCBI Taxonomy" id="679200"/>
    <lineage>
        <taxon>Bacteria</taxon>
        <taxon>Bacillati</taxon>
        <taxon>Bacillota</taxon>
        <taxon>Clostridia</taxon>
        <taxon>Lachnospirales</taxon>
        <taxon>Lachnospiraceae</taxon>
        <taxon>Johnsonella</taxon>
    </lineage>
</organism>
<proteinExistence type="inferred from homology"/>
<dbReference type="InterPro" id="IPR050500">
    <property type="entry name" value="Phos_Acetyltrans/Butyryltrans"/>
</dbReference>
<dbReference type="HOGENOM" id="CLU_056531_0_0_9"/>
<sequence>MKSISQIREKVLSGKRKTIAVAAADDMPVLEAIKDAIDDNLADAALIGNKARIEEMAAQLGINMDRVEIIDEPDVVAAAEKAVALVKDGKAHVLMKGLLKTPTLLKAVLDKEKGLRTGGELSHVGVFEIPGLDRLLVVSDPAMHILPSLEEKVRILGSIKTVTDALEIKCPKVAAVCAIEVFNPKMPATVDADAITKMYKEGKIKDMIVDGPMALDIAVSAHAAEHKGYKGEIQGDADALLMPNIEAGNVMWKTLVYLAQAKIAGIVVGAAAPVVLTSRSDSPETKLNSIMLSLLM</sequence>
<dbReference type="PATRIC" id="fig|679200.3.peg.1913"/>
<dbReference type="Pfam" id="PF01515">
    <property type="entry name" value="PTA_PTB"/>
    <property type="match status" value="2"/>
</dbReference>
<dbReference type="InterPro" id="IPR002505">
    <property type="entry name" value="PTA_PTB"/>
</dbReference>
<dbReference type="InterPro" id="IPR012147">
    <property type="entry name" value="P_Ac_Bu_trans"/>
</dbReference>
<dbReference type="NCBIfam" id="NF006045">
    <property type="entry name" value="PRK08190.1"/>
    <property type="match status" value="1"/>
</dbReference>
<dbReference type="RefSeq" id="WP_005541600.1">
    <property type="nucleotide sequence ID" value="NZ_JH378836.1"/>
</dbReference>
<dbReference type="OrthoDB" id="9774179at2"/>
<accession>G5GJR9</accession>
<dbReference type="EMBL" id="ACZL01000031">
    <property type="protein sequence ID" value="EHI54962.1"/>
    <property type="molecule type" value="Genomic_DNA"/>
</dbReference>
<dbReference type="SUPFAM" id="SSF53659">
    <property type="entry name" value="Isocitrate/Isopropylmalate dehydrogenase-like"/>
    <property type="match status" value="1"/>
</dbReference>
<dbReference type="Proteomes" id="UP000003011">
    <property type="component" value="Unassembled WGS sequence"/>
</dbReference>
<comment type="similarity">
    <text evidence="1">Belongs to the phosphate acetyltransferase and butyryltransferase family.</text>
</comment>
<dbReference type="GO" id="GO:0016746">
    <property type="term" value="F:acyltransferase activity"/>
    <property type="evidence" value="ECO:0007669"/>
    <property type="project" value="UniProtKB-KW"/>
</dbReference>
<reference evidence="5 6" key="1">
    <citation type="submission" date="2011-08" db="EMBL/GenBank/DDBJ databases">
        <title>The Genome Sequence of Johnsonella ignava ATCC 51276.</title>
        <authorList>
            <consortium name="The Broad Institute Genome Sequencing Platform"/>
            <person name="Earl A."/>
            <person name="Ward D."/>
            <person name="Feldgarden M."/>
            <person name="Gevers D."/>
            <person name="Izard J."/>
            <person name="Blanton J.M."/>
            <person name="Baranova O.V."/>
            <person name="Dewhirst F.E."/>
            <person name="Young S.K."/>
            <person name="Zeng Q."/>
            <person name="Gargeya S."/>
            <person name="Fitzgerald M."/>
            <person name="Haas B."/>
            <person name="Abouelleil A."/>
            <person name="Alvarado L."/>
            <person name="Arachchi H.M."/>
            <person name="Berlin A."/>
            <person name="Brown A."/>
            <person name="Chapman S.B."/>
            <person name="Chen Z."/>
            <person name="Dunbar C."/>
            <person name="Freedman E."/>
            <person name="Gearin G."/>
            <person name="Gellesch M."/>
            <person name="Goldberg J."/>
            <person name="Griggs A."/>
            <person name="Gujja S."/>
            <person name="Heiman D."/>
            <person name="Howarth C."/>
            <person name="Larson L."/>
            <person name="Lui A."/>
            <person name="MacDonald P.J.P."/>
            <person name="Montmayeur A."/>
            <person name="Murphy C."/>
            <person name="Neiman D."/>
            <person name="Pearson M."/>
            <person name="Priest M."/>
            <person name="Roberts A."/>
            <person name="Saif S."/>
            <person name="Shea T."/>
            <person name="Shenoy N."/>
            <person name="Sisk P."/>
            <person name="Stolte C."/>
            <person name="Sykes S."/>
            <person name="Wortman J."/>
            <person name="Nusbaum C."/>
            <person name="Birren B."/>
        </authorList>
    </citation>
    <scope>NUCLEOTIDE SEQUENCE [LARGE SCALE GENOMIC DNA]</scope>
    <source>
        <strain evidence="5 6">ATCC 51276</strain>
    </source>
</reference>
<feature type="domain" description="Phosphate acetyl/butaryl transferase" evidence="4">
    <location>
        <begin position="78"/>
        <end position="292"/>
    </location>
</feature>
<feature type="domain" description="Phosphate acetyl/butaryl transferase" evidence="4">
    <location>
        <begin position="6"/>
        <end position="72"/>
    </location>
</feature>
<dbReference type="Gene3D" id="3.40.718.10">
    <property type="entry name" value="Isopropylmalate Dehydrogenase"/>
    <property type="match status" value="1"/>
</dbReference>
<dbReference type="AlphaFoldDB" id="G5GJR9"/>
<gene>
    <name evidence="5" type="ORF">HMPREF9333_01809</name>
</gene>
<protein>
    <recommendedName>
        <fullName evidence="4">Phosphate acetyl/butaryl transferase domain-containing protein</fullName>
    </recommendedName>
</protein>
<evidence type="ECO:0000259" key="4">
    <source>
        <dbReference type="Pfam" id="PF01515"/>
    </source>
</evidence>
<evidence type="ECO:0000256" key="3">
    <source>
        <dbReference type="ARBA" id="ARBA00023315"/>
    </source>
</evidence>
<evidence type="ECO:0000256" key="2">
    <source>
        <dbReference type="ARBA" id="ARBA00022679"/>
    </source>
</evidence>
<keyword evidence="2" id="KW-0808">Transferase</keyword>
<dbReference type="PANTHER" id="PTHR43356:SF2">
    <property type="entry name" value="PHOSPHATE ACETYLTRANSFERASE"/>
    <property type="match status" value="1"/>
</dbReference>
<dbReference type="eggNOG" id="COG0280">
    <property type="taxonomic scope" value="Bacteria"/>
</dbReference>
<keyword evidence="6" id="KW-1185">Reference proteome</keyword>
<dbReference type="PANTHER" id="PTHR43356">
    <property type="entry name" value="PHOSPHATE ACETYLTRANSFERASE"/>
    <property type="match status" value="1"/>
</dbReference>
<evidence type="ECO:0000256" key="1">
    <source>
        <dbReference type="ARBA" id="ARBA00005656"/>
    </source>
</evidence>
<evidence type="ECO:0000313" key="5">
    <source>
        <dbReference type="EMBL" id="EHI54962.1"/>
    </source>
</evidence>
<evidence type="ECO:0000313" key="6">
    <source>
        <dbReference type="Proteomes" id="UP000003011"/>
    </source>
</evidence>
<comment type="caution">
    <text evidence="5">The sequence shown here is derived from an EMBL/GenBank/DDBJ whole genome shotgun (WGS) entry which is preliminary data.</text>
</comment>